<dbReference type="InterPro" id="IPR029044">
    <property type="entry name" value="Nucleotide-diphossugar_trans"/>
</dbReference>
<proteinExistence type="predicted"/>
<gene>
    <name evidence="2" type="ORF">A3H78_02510</name>
</gene>
<comment type="caution">
    <text evidence="2">The sequence shown here is derived from an EMBL/GenBank/DDBJ whole genome shotgun (WGS) entry which is preliminary data.</text>
</comment>
<evidence type="ECO:0000313" key="3">
    <source>
        <dbReference type="Proteomes" id="UP000177418"/>
    </source>
</evidence>
<reference evidence="2 3" key="1">
    <citation type="journal article" date="2016" name="Nat. Commun.">
        <title>Thousands of microbial genomes shed light on interconnected biogeochemical processes in an aquifer system.</title>
        <authorList>
            <person name="Anantharaman K."/>
            <person name="Brown C.T."/>
            <person name="Hug L.A."/>
            <person name="Sharon I."/>
            <person name="Castelle C.J."/>
            <person name="Probst A.J."/>
            <person name="Thomas B.C."/>
            <person name="Singh A."/>
            <person name="Wilkins M.J."/>
            <person name="Karaoz U."/>
            <person name="Brodie E.L."/>
            <person name="Williams K.H."/>
            <person name="Hubbard S.S."/>
            <person name="Banfield J.F."/>
        </authorList>
    </citation>
    <scope>NUCLEOTIDE SEQUENCE [LARGE SCALE GENOMIC DNA]</scope>
</reference>
<dbReference type="PANTHER" id="PTHR46390:SF1">
    <property type="entry name" value="MANNOSE-1-PHOSPHATE GUANYLYLTRANSFERASE"/>
    <property type="match status" value="1"/>
</dbReference>
<dbReference type="Proteomes" id="UP000177418">
    <property type="component" value="Unassembled WGS sequence"/>
</dbReference>
<dbReference type="GO" id="GO:0009298">
    <property type="term" value="P:GDP-mannose biosynthetic process"/>
    <property type="evidence" value="ECO:0007669"/>
    <property type="project" value="TreeGrafter"/>
</dbReference>
<feature type="domain" description="Nucleotidyl transferase" evidence="1">
    <location>
        <begin position="2"/>
        <end position="286"/>
    </location>
</feature>
<dbReference type="EMBL" id="MGAV01000020">
    <property type="protein sequence ID" value="OGK53393.1"/>
    <property type="molecule type" value="Genomic_DNA"/>
</dbReference>
<dbReference type="InterPro" id="IPR051161">
    <property type="entry name" value="Mannose-6P_isomerase_type2"/>
</dbReference>
<evidence type="ECO:0000259" key="1">
    <source>
        <dbReference type="Pfam" id="PF00483"/>
    </source>
</evidence>
<sequence length="360" mass="41162">MKAIIFAGGEGKRLWPLSRTNSPKQFEQIIGNKSTIQMAVDRLTPEFHPKDIYISTVKKYKQVLITQLPQIPQQNFILEPEKKDVGPAVGLVIGILYKKFKDEPVVILWCDHLVKKPDIFKKIILTAGDLVSKDKNKLIFIGQKPRFASQNLGWIEFGDKIKTINGIDFFSLKSFKYRPDAAEANLFFKNKQYSWNLGYFVSTISFIYEQFMRFSPQIMVKVNKIANADMADFDNVLNQEYQQMPEISFDNAILEQLDPKNIYVVNEDIGWSDIGAWDSLKDALQKHQLENITQGSVLLSESRDNLVYNYDAKKTIVGLDLSEMVVINTKDVLLITKKSSSSKLKKLVNNLSKGDNQHLV</sequence>
<dbReference type="SUPFAM" id="SSF53448">
    <property type="entry name" value="Nucleotide-diphospho-sugar transferases"/>
    <property type="match status" value="1"/>
</dbReference>
<dbReference type="Pfam" id="PF00483">
    <property type="entry name" value="NTP_transferase"/>
    <property type="match status" value="1"/>
</dbReference>
<accession>A0A1F7JCP9</accession>
<name>A0A1F7JCP9_9BACT</name>
<dbReference type="InterPro" id="IPR005835">
    <property type="entry name" value="NTP_transferase_dom"/>
</dbReference>
<dbReference type="GO" id="GO:0004475">
    <property type="term" value="F:mannose-1-phosphate guanylyltransferase (GTP) activity"/>
    <property type="evidence" value="ECO:0007669"/>
    <property type="project" value="TreeGrafter"/>
</dbReference>
<dbReference type="PANTHER" id="PTHR46390">
    <property type="entry name" value="MANNOSE-1-PHOSPHATE GUANYLYLTRANSFERASE"/>
    <property type="match status" value="1"/>
</dbReference>
<evidence type="ECO:0000313" key="2">
    <source>
        <dbReference type="EMBL" id="OGK53393.1"/>
    </source>
</evidence>
<protein>
    <recommendedName>
        <fullName evidence="1">Nucleotidyl transferase domain-containing protein</fullName>
    </recommendedName>
</protein>
<organism evidence="2 3">
    <name type="scientific">Candidatus Roizmanbacteria bacterium RIFCSPLOWO2_02_FULL_36_11</name>
    <dbReference type="NCBI Taxonomy" id="1802071"/>
    <lineage>
        <taxon>Bacteria</taxon>
        <taxon>Candidatus Roizmaniibacteriota</taxon>
    </lineage>
</organism>
<dbReference type="SUPFAM" id="SSF159283">
    <property type="entry name" value="Guanosine diphospho-D-mannose pyrophosphorylase/mannose-6-phosphate isomerase linker domain"/>
    <property type="match status" value="1"/>
</dbReference>
<dbReference type="Gene3D" id="3.90.550.10">
    <property type="entry name" value="Spore Coat Polysaccharide Biosynthesis Protein SpsA, Chain A"/>
    <property type="match status" value="1"/>
</dbReference>
<dbReference type="AlphaFoldDB" id="A0A1F7JCP9"/>